<dbReference type="Pfam" id="PF06479">
    <property type="entry name" value="Ribonuc_2-5A"/>
    <property type="match status" value="1"/>
</dbReference>
<dbReference type="Gene3D" id="1.20.1440.180">
    <property type="entry name" value="KEN domain"/>
    <property type="match status" value="1"/>
</dbReference>
<gene>
    <name evidence="4" type="ORF">Bca52824_026242</name>
</gene>
<keyword evidence="5" id="KW-1185">Reference proteome</keyword>
<organism evidence="4 5">
    <name type="scientific">Brassica carinata</name>
    <name type="common">Ethiopian mustard</name>
    <name type="synonym">Abyssinian cabbage</name>
    <dbReference type="NCBI Taxonomy" id="52824"/>
    <lineage>
        <taxon>Eukaryota</taxon>
        <taxon>Viridiplantae</taxon>
        <taxon>Streptophyta</taxon>
        <taxon>Embryophyta</taxon>
        <taxon>Tracheophyta</taxon>
        <taxon>Spermatophyta</taxon>
        <taxon>Magnoliopsida</taxon>
        <taxon>eudicotyledons</taxon>
        <taxon>Gunneridae</taxon>
        <taxon>Pentapetalae</taxon>
        <taxon>rosids</taxon>
        <taxon>malvids</taxon>
        <taxon>Brassicales</taxon>
        <taxon>Brassicaceae</taxon>
        <taxon>Brassiceae</taxon>
        <taxon>Brassica</taxon>
    </lineage>
</organism>
<dbReference type="Proteomes" id="UP000886595">
    <property type="component" value="Unassembled WGS sequence"/>
</dbReference>
<proteinExistence type="predicted"/>
<dbReference type="PROSITE" id="PS51392">
    <property type="entry name" value="KEN"/>
    <property type="match status" value="1"/>
</dbReference>
<evidence type="ECO:0000259" key="3">
    <source>
        <dbReference type="PROSITE" id="PS51392"/>
    </source>
</evidence>
<protein>
    <recommendedName>
        <fullName evidence="3">KEN domain-containing protein</fullName>
    </recommendedName>
</protein>
<dbReference type="InterPro" id="IPR038357">
    <property type="entry name" value="KEN_sf"/>
</dbReference>
<keyword evidence="1" id="KW-0547">Nucleotide-binding</keyword>
<evidence type="ECO:0000313" key="5">
    <source>
        <dbReference type="Proteomes" id="UP000886595"/>
    </source>
</evidence>
<comment type="caution">
    <text evidence="4">The sequence shown here is derived from an EMBL/GenBank/DDBJ whole genome shotgun (WGS) entry which is preliminary data.</text>
</comment>
<dbReference type="GO" id="GO:0004540">
    <property type="term" value="F:RNA nuclease activity"/>
    <property type="evidence" value="ECO:0007669"/>
    <property type="project" value="InterPro"/>
</dbReference>
<dbReference type="GO" id="GO:0006397">
    <property type="term" value="P:mRNA processing"/>
    <property type="evidence" value="ECO:0007669"/>
    <property type="project" value="InterPro"/>
</dbReference>
<evidence type="ECO:0000313" key="4">
    <source>
        <dbReference type="EMBL" id="KAG2306494.1"/>
    </source>
</evidence>
<feature type="domain" description="KEN" evidence="3">
    <location>
        <begin position="77"/>
        <end position="220"/>
    </location>
</feature>
<keyword evidence="2" id="KW-0067">ATP-binding</keyword>
<dbReference type="EMBL" id="JAAMPC010000006">
    <property type="protein sequence ID" value="KAG2306494.1"/>
    <property type="molecule type" value="Genomic_DNA"/>
</dbReference>
<accession>A0A8X7V8N6</accession>
<dbReference type="AlphaFoldDB" id="A0A8X7V8N6"/>
<evidence type="ECO:0000256" key="1">
    <source>
        <dbReference type="ARBA" id="ARBA00022741"/>
    </source>
</evidence>
<dbReference type="GO" id="GO:0005524">
    <property type="term" value="F:ATP binding"/>
    <property type="evidence" value="ECO:0007669"/>
    <property type="project" value="UniProtKB-KW"/>
</dbReference>
<dbReference type="InterPro" id="IPR010513">
    <property type="entry name" value="KEN_dom"/>
</dbReference>
<reference evidence="4 5" key="1">
    <citation type="submission" date="2020-02" db="EMBL/GenBank/DDBJ databases">
        <authorList>
            <person name="Ma Q."/>
            <person name="Huang Y."/>
            <person name="Song X."/>
            <person name="Pei D."/>
        </authorList>
    </citation>
    <scope>NUCLEOTIDE SEQUENCE [LARGE SCALE GENOMIC DNA]</scope>
    <source>
        <strain evidence="4">Sxm20200214</strain>
        <tissue evidence="4">Leaf</tissue>
    </source>
</reference>
<sequence>MAQHTIRLCLGNLQYCGGKGDIGFDADIKLLGFAVSYALAKARGVAGQCNSVAVLTNHPEGESFINYLVKVSITVDRARLEPFFWTTGKKSRLFMVAHAILCPGQHSQSVQIALDDSAERLLGPSKNWFTCLPFCVRRYLAHFCRNQYKYSTFIDLVRFVRNKIVHCDENQGYIRTWMGHTEESVVEAFTEIYPGLLDALYQILSRHFSTNLSFKTKLSGSNKKSLLRQKFDNRTRIDNSDT</sequence>
<name>A0A8X7V8N6_BRACI</name>
<evidence type="ECO:0000256" key="2">
    <source>
        <dbReference type="ARBA" id="ARBA00022840"/>
    </source>
</evidence>